<evidence type="ECO:0000313" key="1">
    <source>
        <dbReference type="EMBL" id="OGZ66017.1"/>
    </source>
</evidence>
<reference evidence="1 2" key="1">
    <citation type="journal article" date="2016" name="Nat. Commun.">
        <title>Thousands of microbial genomes shed light on interconnected biogeochemical processes in an aquifer system.</title>
        <authorList>
            <person name="Anantharaman K."/>
            <person name="Brown C.T."/>
            <person name="Hug L.A."/>
            <person name="Sharon I."/>
            <person name="Castelle C.J."/>
            <person name="Probst A.J."/>
            <person name="Thomas B.C."/>
            <person name="Singh A."/>
            <person name="Wilkins M.J."/>
            <person name="Karaoz U."/>
            <person name="Brodie E.L."/>
            <person name="Williams K.H."/>
            <person name="Hubbard S.S."/>
            <person name="Banfield J.F."/>
        </authorList>
    </citation>
    <scope>NUCLEOTIDE SEQUENCE [LARGE SCALE GENOMIC DNA]</scope>
</reference>
<protein>
    <submittedName>
        <fullName evidence="1">Uncharacterized protein</fullName>
    </submittedName>
</protein>
<comment type="caution">
    <text evidence="1">The sequence shown here is derived from an EMBL/GenBank/DDBJ whole genome shotgun (WGS) entry which is preliminary data.</text>
</comment>
<organism evidence="1 2">
    <name type="scientific">Candidatus Staskawiczbacteria bacterium RIFCSPHIGHO2_01_FULL_41_41</name>
    <dbReference type="NCBI Taxonomy" id="1802203"/>
    <lineage>
        <taxon>Bacteria</taxon>
        <taxon>Candidatus Staskawicziibacteriota</taxon>
    </lineage>
</organism>
<evidence type="ECO:0000313" key="2">
    <source>
        <dbReference type="Proteomes" id="UP000178774"/>
    </source>
</evidence>
<dbReference type="AlphaFoldDB" id="A0A1G2HU72"/>
<dbReference type="Proteomes" id="UP000178774">
    <property type="component" value="Unassembled WGS sequence"/>
</dbReference>
<dbReference type="EMBL" id="MHOP01000011">
    <property type="protein sequence ID" value="OGZ66017.1"/>
    <property type="molecule type" value="Genomic_DNA"/>
</dbReference>
<accession>A0A1G2HU72</accession>
<proteinExistence type="predicted"/>
<sequence>MSPERFKEVSKAVDAWEQEFRKGTGDDNWRPVYERLVEYIIPGATKDDMMTDLLADRILLKFEVATGIHVEELIDWYPQTLTII</sequence>
<name>A0A1G2HU72_9BACT</name>
<gene>
    <name evidence="1" type="ORF">A2822_03145</name>
</gene>